<dbReference type="SUPFAM" id="SSF48452">
    <property type="entry name" value="TPR-like"/>
    <property type="match status" value="1"/>
</dbReference>
<dbReference type="EMBL" id="JAXIVS010000010">
    <property type="protein sequence ID" value="MDY7230320.1"/>
    <property type="molecule type" value="Genomic_DNA"/>
</dbReference>
<gene>
    <name evidence="1" type="ORF">SYV04_28240</name>
</gene>
<protein>
    <recommendedName>
        <fullName evidence="3">Tetratricopeptide repeat protein</fullName>
    </recommendedName>
</protein>
<dbReference type="RefSeq" id="WP_321549040.1">
    <property type="nucleotide sequence ID" value="NZ_JAXIVS010000010.1"/>
</dbReference>
<keyword evidence="2" id="KW-1185">Reference proteome</keyword>
<name>A0ABU5HDZ5_9BACT</name>
<organism evidence="1 2">
    <name type="scientific">Hyalangium rubrum</name>
    <dbReference type="NCBI Taxonomy" id="3103134"/>
    <lineage>
        <taxon>Bacteria</taxon>
        <taxon>Pseudomonadati</taxon>
        <taxon>Myxococcota</taxon>
        <taxon>Myxococcia</taxon>
        <taxon>Myxococcales</taxon>
        <taxon>Cystobacterineae</taxon>
        <taxon>Archangiaceae</taxon>
        <taxon>Hyalangium</taxon>
    </lineage>
</organism>
<dbReference type="InterPro" id="IPR011990">
    <property type="entry name" value="TPR-like_helical_dom_sf"/>
</dbReference>
<evidence type="ECO:0000313" key="1">
    <source>
        <dbReference type="EMBL" id="MDY7230320.1"/>
    </source>
</evidence>
<sequence length="98" mass="10781">MKTLEHIQRARELLSRGQEELAESALSDAIDSAVAEESLVLLTQARLALGELMFGQGRSEEALPFLQAVVRTEIADGSVDLEVKRAAQLLRHMRGIEP</sequence>
<evidence type="ECO:0008006" key="3">
    <source>
        <dbReference type="Google" id="ProtNLM"/>
    </source>
</evidence>
<dbReference type="Proteomes" id="UP001291309">
    <property type="component" value="Unassembled WGS sequence"/>
</dbReference>
<comment type="caution">
    <text evidence="1">The sequence shown here is derived from an EMBL/GenBank/DDBJ whole genome shotgun (WGS) entry which is preliminary data.</text>
</comment>
<evidence type="ECO:0000313" key="2">
    <source>
        <dbReference type="Proteomes" id="UP001291309"/>
    </source>
</evidence>
<accession>A0ABU5HDZ5</accession>
<reference evidence="1 2" key="1">
    <citation type="submission" date="2023-12" db="EMBL/GenBank/DDBJ databases">
        <title>the genome sequence of Hyalangium sp. s54d21.</title>
        <authorList>
            <person name="Zhang X."/>
        </authorList>
    </citation>
    <scope>NUCLEOTIDE SEQUENCE [LARGE SCALE GENOMIC DNA]</scope>
    <source>
        <strain evidence="2">s54d21</strain>
    </source>
</reference>
<proteinExistence type="predicted"/>